<keyword evidence="2" id="KW-1185">Reference proteome</keyword>
<organism evidence="1 2">
    <name type="scientific">Lates japonicus</name>
    <name type="common">Japanese lates</name>
    <dbReference type="NCBI Taxonomy" id="270547"/>
    <lineage>
        <taxon>Eukaryota</taxon>
        <taxon>Metazoa</taxon>
        <taxon>Chordata</taxon>
        <taxon>Craniata</taxon>
        <taxon>Vertebrata</taxon>
        <taxon>Euteleostomi</taxon>
        <taxon>Actinopterygii</taxon>
        <taxon>Neopterygii</taxon>
        <taxon>Teleostei</taxon>
        <taxon>Neoteleostei</taxon>
        <taxon>Acanthomorphata</taxon>
        <taxon>Carangaria</taxon>
        <taxon>Carangaria incertae sedis</taxon>
        <taxon>Centropomidae</taxon>
        <taxon>Lates</taxon>
    </lineage>
</organism>
<dbReference type="Proteomes" id="UP001279410">
    <property type="component" value="Unassembled WGS sequence"/>
</dbReference>
<reference evidence="1" key="1">
    <citation type="submission" date="2022-08" db="EMBL/GenBank/DDBJ databases">
        <title>Genome sequencing of akame (Lates japonicus).</title>
        <authorList>
            <person name="Hashiguchi Y."/>
            <person name="Takahashi H."/>
        </authorList>
    </citation>
    <scope>NUCLEOTIDE SEQUENCE</scope>
    <source>
        <strain evidence="1">Kochi</strain>
    </source>
</reference>
<accession>A0AAD3N3I8</accession>
<dbReference type="AlphaFoldDB" id="A0AAD3N3I8"/>
<dbReference type="EMBL" id="BRZM01000076">
    <property type="protein sequence ID" value="GLD65123.1"/>
    <property type="molecule type" value="Genomic_DNA"/>
</dbReference>
<evidence type="ECO:0000313" key="2">
    <source>
        <dbReference type="Proteomes" id="UP001279410"/>
    </source>
</evidence>
<proteinExistence type="predicted"/>
<protein>
    <submittedName>
        <fullName evidence="1">CMRF35-like molecule 1 isoform X3</fullName>
    </submittedName>
</protein>
<sequence length="85" mass="8938">MLTSTEPCTAGGESLQDDLKSSTKVTILITQGIFSKHSCVSGKSKPEGPDIAAGSQTGRDPEVLYATVTYNNITCSSPEKVQPYA</sequence>
<evidence type="ECO:0000313" key="1">
    <source>
        <dbReference type="EMBL" id="GLD65123.1"/>
    </source>
</evidence>
<comment type="caution">
    <text evidence="1">The sequence shown here is derived from an EMBL/GenBank/DDBJ whole genome shotgun (WGS) entry which is preliminary data.</text>
</comment>
<gene>
    <name evidence="1" type="ORF">AKAME5_001661100</name>
</gene>
<name>A0AAD3N3I8_LATJO</name>